<name>A0A6B0UQZ2_IXORI</name>
<protein>
    <submittedName>
        <fullName evidence="2">Putative secreted protein</fullName>
    </submittedName>
</protein>
<evidence type="ECO:0000256" key="1">
    <source>
        <dbReference type="SAM" id="SignalP"/>
    </source>
</evidence>
<sequence length="127" mass="13558">MVGILMCVGVLYVRRTSALHAFCSAFGRVVGSEASPTVSTDCCGGLFGLVHIPGRGAEGAAASPLRTARAVVSDASAVLRCRWRLPIFGWGRSECFRTTMQISHNVYSCTAQQVLLLLNIVPIFNIA</sequence>
<feature type="signal peptide" evidence="1">
    <location>
        <begin position="1"/>
        <end position="18"/>
    </location>
</feature>
<organism evidence="2">
    <name type="scientific">Ixodes ricinus</name>
    <name type="common">Common tick</name>
    <name type="synonym">Acarus ricinus</name>
    <dbReference type="NCBI Taxonomy" id="34613"/>
    <lineage>
        <taxon>Eukaryota</taxon>
        <taxon>Metazoa</taxon>
        <taxon>Ecdysozoa</taxon>
        <taxon>Arthropoda</taxon>
        <taxon>Chelicerata</taxon>
        <taxon>Arachnida</taxon>
        <taxon>Acari</taxon>
        <taxon>Parasitiformes</taxon>
        <taxon>Ixodida</taxon>
        <taxon>Ixodoidea</taxon>
        <taxon>Ixodidae</taxon>
        <taxon>Ixodinae</taxon>
        <taxon>Ixodes</taxon>
    </lineage>
</organism>
<accession>A0A6B0UQZ2</accession>
<dbReference type="EMBL" id="GIFC01009841">
    <property type="protein sequence ID" value="MXU91924.1"/>
    <property type="molecule type" value="Transcribed_RNA"/>
</dbReference>
<feature type="chain" id="PRO_5025659894" evidence="1">
    <location>
        <begin position="19"/>
        <end position="127"/>
    </location>
</feature>
<keyword evidence="1" id="KW-0732">Signal</keyword>
<proteinExistence type="predicted"/>
<evidence type="ECO:0000313" key="2">
    <source>
        <dbReference type="EMBL" id="MXU91924.1"/>
    </source>
</evidence>
<reference evidence="2" key="1">
    <citation type="submission" date="2019-12" db="EMBL/GenBank/DDBJ databases">
        <title>An insight into the sialome of adult female Ixodes ricinus ticks feeding for 6 days.</title>
        <authorList>
            <person name="Perner J."/>
            <person name="Ribeiro J.M.C."/>
        </authorList>
    </citation>
    <scope>NUCLEOTIDE SEQUENCE</scope>
    <source>
        <strain evidence="2">Semi-engorged</strain>
        <tissue evidence="2">Salivary glands</tissue>
    </source>
</reference>
<dbReference type="AlphaFoldDB" id="A0A6B0UQZ2"/>